<gene>
    <name evidence="2" type="ORF">AC244_33465</name>
</gene>
<comment type="caution">
    <text evidence="2">The sequence shown here is derived from an EMBL/GenBank/DDBJ whole genome shotgun (WGS) entry which is preliminary data.</text>
</comment>
<keyword evidence="1" id="KW-0472">Membrane</keyword>
<dbReference type="AlphaFoldDB" id="A0A0L8BDI5"/>
<evidence type="ECO:0000256" key="1">
    <source>
        <dbReference type="SAM" id="Phobius"/>
    </source>
</evidence>
<proteinExistence type="predicted"/>
<keyword evidence="1" id="KW-0812">Transmembrane</keyword>
<dbReference type="Proteomes" id="UP000037425">
    <property type="component" value="Unassembled WGS sequence"/>
</dbReference>
<keyword evidence="1" id="KW-1133">Transmembrane helix</keyword>
<feature type="transmembrane region" description="Helical" evidence="1">
    <location>
        <begin position="20"/>
        <end position="40"/>
    </location>
</feature>
<accession>A0A0L8BDI5</accession>
<organism evidence="2 3">
    <name type="scientific">Ensifer adhaerens</name>
    <name type="common">Sinorhizobium morelense</name>
    <dbReference type="NCBI Taxonomy" id="106592"/>
    <lineage>
        <taxon>Bacteria</taxon>
        <taxon>Pseudomonadati</taxon>
        <taxon>Pseudomonadota</taxon>
        <taxon>Alphaproteobacteria</taxon>
        <taxon>Hyphomicrobiales</taxon>
        <taxon>Rhizobiaceae</taxon>
        <taxon>Sinorhizobium/Ensifer group</taxon>
        <taxon>Ensifer</taxon>
    </lineage>
</organism>
<protein>
    <submittedName>
        <fullName evidence="2">Membrane protein</fullName>
    </submittedName>
</protein>
<evidence type="ECO:0000313" key="3">
    <source>
        <dbReference type="Proteomes" id="UP000037425"/>
    </source>
</evidence>
<reference evidence="3" key="1">
    <citation type="submission" date="2015-07" db="EMBL/GenBank/DDBJ databases">
        <title>Whole genome sequence of an Ensifer adhaerens strain isolated from a cave pool in the Wind Cave National Park.</title>
        <authorList>
            <person name="Eng W.W.H."/>
            <person name="Gan H.M."/>
            <person name="Barton H.A."/>
            <person name="Savka M.A."/>
        </authorList>
    </citation>
    <scope>NUCLEOTIDE SEQUENCE [LARGE SCALE GENOMIC DNA]</scope>
    <source>
        <strain evidence="3">SD006</strain>
    </source>
</reference>
<dbReference type="EMBL" id="LGAP01000048">
    <property type="protein sequence ID" value="KOF12634.1"/>
    <property type="molecule type" value="Genomic_DNA"/>
</dbReference>
<sequence length="62" mass="6779">MFTLGDHNRPERNASTAFPIGLLFLAICAILAYLAIGGLWSENKTTVVYTPQITDVPKPDSE</sequence>
<dbReference type="PATRIC" id="fig|106592.7.peg.6188"/>
<evidence type="ECO:0000313" key="2">
    <source>
        <dbReference type="EMBL" id="KOF12634.1"/>
    </source>
</evidence>
<name>A0A0L8BDI5_ENSAD</name>